<evidence type="ECO:0000313" key="3">
    <source>
        <dbReference type="Proteomes" id="UP001595912"/>
    </source>
</evidence>
<dbReference type="RefSeq" id="WP_380116998.1">
    <property type="nucleotide sequence ID" value="NZ_JBHSIU010000023.1"/>
</dbReference>
<keyword evidence="3" id="KW-1185">Reference proteome</keyword>
<feature type="region of interest" description="Disordered" evidence="1">
    <location>
        <begin position="258"/>
        <end position="284"/>
    </location>
</feature>
<protein>
    <submittedName>
        <fullName evidence="2">Uncharacterized protein</fullName>
    </submittedName>
</protein>
<sequence length="1214" mass="130493">MSTQQITWTVCPNGRTADGTRLRLSIFVAPRLSGDLGETTLAEFPDFTDWPARLPQIALMLSVPTAGGGEQTVPLTVVSPPADSALWRALLPATLPVVPYEPERHADRPVCTYAVPDVVQALQTAYLDTAEETPGGPGLDERFADFAVPDLLPQLPDLIVRACTAGTARTAADDGPRPMLEVLPPARNRADQVARAVAFAAAPAAPAARTVPRMDFHERLTALGEHPLLLRRLGLVIDAEADLTAALPPGVTTLRMQATGPDQRPHTAVDPATGHAARLDGGPPGVLPLPADEYVLEELDVDGAVHKVSTMLAALRTNAADAGPPALRTAGLALVRIGHARSVHASLTRLEAMGTEPLLYAEDLTRGYRMDVRDLDHDGRWRSLHRRSVTYDVEDHPQPIVEPDQEGMFAIGMHTGSADPGSEVYLHENLIVWSGWSLSAPRPETPLPMDTPAPQPTPAQRMRLTVRPTVTPGSLPRLRFGHAYQVRLRTVDLAGNGPDLADAPDAATPARAYLRFEPGGPPVFAPDAAQVEHGRAAFGPGETVHRLVVRNYLDGTVEPARRVILPPPGSAQLAQLHGRLDDAIGADRHPDRRADGRAVRARDGRALTYPVGPTPPYLPDPLAAGIALRGLPTTMDTPTEVRFDAPAWHQPHTITLHCTGTTGEGPIYDPTTHTLHVATNPGDVAEVRASSLVAEPELMALLRWARETRDGTLAAQLEAAATTGGHGMLTPPQPVTVVHAVIRPLLPPDFAAVPQIRRGLNDTAVDLVLDAWVDAKTTGTVALIANWRAQVDDLTRPAWQWRDQHGTVLTHTLPDGWSARARPDPTGAGGHCLHLSTGTTLPSHQLGETRHRRISYHLVATTRFVDCFDPHVAAARGGLTIDGTPIICEILNSAPAPALMILDVVPALLWHTQQHDGTTIRERHGGIRVYLQRPWFATGDGELLGVVLGGPDFDVDDTAGERRAGLVSRIGLDPIRIAGIPTPLRPAQLRNAVATLDVELAELRTLHDGGPTAVTVAGFTPEYDEASGRWFCDIDVDAGPAYMPFVRLVVARFQRASLRGPGLVDDPGVSPDRCMISPVTILDPIQLLQDRRLDVVAREDATVDVILTGAPYYAVRGRGQTRSDAAARCRVQARWAARPSGSTGAWTFVDEVAHEAVRDDSAGHWRLLSLPKPVLPAGHEHRLVITEVERTPADAGNGFAERVVYADTVDVPRG</sequence>
<name>A0ABV9VY11_9ACTN</name>
<organism evidence="2 3">
    <name type="scientific">Dactylosporangium cerinum</name>
    <dbReference type="NCBI Taxonomy" id="1434730"/>
    <lineage>
        <taxon>Bacteria</taxon>
        <taxon>Bacillati</taxon>
        <taxon>Actinomycetota</taxon>
        <taxon>Actinomycetes</taxon>
        <taxon>Micromonosporales</taxon>
        <taxon>Micromonosporaceae</taxon>
        <taxon>Dactylosporangium</taxon>
    </lineage>
</organism>
<dbReference type="Proteomes" id="UP001595912">
    <property type="component" value="Unassembled WGS sequence"/>
</dbReference>
<proteinExistence type="predicted"/>
<comment type="caution">
    <text evidence="2">The sequence shown here is derived from an EMBL/GenBank/DDBJ whole genome shotgun (WGS) entry which is preliminary data.</text>
</comment>
<evidence type="ECO:0000313" key="2">
    <source>
        <dbReference type="EMBL" id="MFC5000440.1"/>
    </source>
</evidence>
<reference evidence="3" key="1">
    <citation type="journal article" date="2019" name="Int. J. Syst. Evol. Microbiol.">
        <title>The Global Catalogue of Microorganisms (GCM) 10K type strain sequencing project: providing services to taxonomists for standard genome sequencing and annotation.</title>
        <authorList>
            <consortium name="The Broad Institute Genomics Platform"/>
            <consortium name="The Broad Institute Genome Sequencing Center for Infectious Disease"/>
            <person name="Wu L."/>
            <person name="Ma J."/>
        </authorList>
    </citation>
    <scope>NUCLEOTIDE SEQUENCE [LARGE SCALE GENOMIC DNA]</scope>
    <source>
        <strain evidence="3">CGMCC 4.7152</strain>
    </source>
</reference>
<evidence type="ECO:0000256" key="1">
    <source>
        <dbReference type="SAM" id="MobiDB-lite"/>
    </source>
</evidence>
<gene>
    <name evidence="2" type="ORF">ACFPIJ_21685</name>
</gene>
<dbReference type="EMBL" id="JBHSIU010000023">
    <property type="protein sequence ID" value="MFC5000440.1"/>
    <property type="molecule type" value="Genomic_DNA"/>
</dbReference>
<accession>A0ABV9VY11</accession>